<keyword evidence="3 6" id="KW-1133">Transmembrane helix</keyword>
<dbReference type="CDD" id="cd17502">
    <property type="entry name" value="MFS_Azr1_MDR_like"/>
    <property type="match status" value="1"/>
</dbReference>
<dbReference type="InterPro" id="IPR036259">
    <property type="entry name" value="MFS_trans_sf"/>
</dbReference>
<sequence length="572" mass="61828">MAFRGFTSASMPQPETERQTVEMNHLEDMELGEDSKQSKEISDHDNFKLSVGGQLVFLTLSVLTLMVALDGTSISVALPKISLELHGLAMEAFWSGTSFLLCSTVFQPTTATLSNIFGRRPVLFVSLTFFSIGSLLAGIAKNFTDILIGRCIQGVGGGGIAVLSEIIVTDLVPLRLRGRYYGILSAMYSVGSVLGPILGGGFSEKASWRWIFYINFPFIGIGGFLVVFFFRLPTPKGSLHQKLACVDWTGAVLFIGSVSAVLIPISWGGIMHAWSSWRTVVPLSVGAAGLVAFCIWEVLLVSTEPMIPPDIFRNRSATIALATSFLQGLNLWCALYYLPLYYEAVRGFGPILTGVALFPETFTIAPAAIFCGLIVTATGHYRWGLWVGWSISAMGAGLLCLLEVDTPTVAWIFLNVPGGIGIGILTAALVCAVQASATRHNLTASVAMVVFFRSFGQAVGIAVGGVVFQNRMRHHLQGYVDLAPRADELARDAAALVTTMRGMTDEMAKAHLKQAYTDSLRAIWAVCCGISGVGLALSVFVKKYDLNRALKSDSDEEESDKKKEQEEDDQVT</sequence>
<dbReference type="Pfam" id="PF07690">
    <property type="entry name" value="MFS_1"/>
    <property type="match status" value="1"/>
</dbReference>
<dbReference type="GO" id="GO:0022857">
    <property type="term" value="F:transmembrane transporter activity"/>
    <property type="evidence" value="ECO:0007669"/>
    <property type="project" value="InterPro"/>
</dbReference>
<dbReference type="PANTHER" id="PTHR23501">
    <property type="entry name" value="MAJOR FACILITATOR SUPERFAMILY"/>
    <property type="match status" value="1"/>
</dbReference>
<organism evidence="8 9">
    <name type="scientific">Aspergillus campestris (strain IBT 28561)</name>
    <dbReference type="NCBI Taxonomy" id="1392248"/>
    <lineage>
        <taxon>Eukaryota</taxon>
        <taxon>Fungi</taxon>
        <taxon>Dikarya</taxon>
        <taxon>Ascomycota</taxon>
        <taxon>Pezizomycotina</taxon>
        <taxon>Eurotiomycetes</taxon>
        <taxon>Eurotiomycetidae</taxon>
        <taxon>Eurotiales</taxon>
        <taxon>Aspergillaceae</taxon>
        <taxon>Aspergillus</taxon>
        <taxon>Aspergillus subgen. Circumdati</taxon>
    </lineage>
</organism>
<evidence type="ECO:0000256" key="2">
    <source>
        <dbReference type="ARBA" id="ARBA00022692"/>
    </source>
</evidence>
<name>A0A2I1CS58_ASPC2</name>
<dbReference type="Gene3D" id="1.20.1720.10">
    <property type="entry name" value="Multidrug resistance protein D"/>
    <property type="match status" value="1"/>
</dbReference>
<feature type="compositionally biased region" description="Basic and acidic residues" evidence="5">
    <location>
        <begin position="551"/>
        <end position="565"/>
    </location>
</feature>
<evidence type="ECO:0000259" key="7">
    <source>
        <dbReference type="PROSITE" id="PS50850"/>
    </source>
</evidence>
<dbReference type="PANTHER" id="PTHR23501:SF59">
    <property type="entry name" value="MAJOR FACILITATOR SUPERFAMILY (MFS) PROFILE DOMAIN-CONTAINING PROTEIN-RELATED"/>
    <property type="match status" value="1"/>
</dbReference>
<feature type="transmembrane region" description="Helical" evidence="6">
    <location>
        <begin position="383"/>
        <end position="404"/>
    </location>
</feature>
<evidence type="ECO:0000256" key="6">
    <source>
        <dbReference type="SAM" id="Phobius"/>
    </source>
</evidence>
<dbReference type="FunFam" id="1.20.1720.10:FF:000018">
    <property type="entry name" value="Putative MFS multidrug transporter"/>
    <property type="match status" value="1"/>
</dbReference>
<feature type="transmembrane region" description="Helical" evidence="6">
    <location>
        <begin position="180"/>
        <end position="198"/>
    </location>
</feature>
<dbReference type="GO" id="GO:0005886">
    <property type="term" value="C:plasma membrane"/>
    <property type="evidence" value="ECO:0007669"/>
    <property type="project" value="TreeGrafter"/>
</dbReference>
<reference evidence="8" key="1">
    <citation type="submission" date="2016-12" db="EMBL/GenBank/DDBJ databases">
        <title>The genomes of Aspergillus section Nigri reveals drivers in fungal speciation.</title>
        <authorList>
            <consortium name="DOE Joint Genome Institute"/>
            <person name="Vesth T.C."/>
            <person name="Nybo J."/>
            <person name="Theobald S."/>
            <person name="Brandl J."/>
            <person name="Frisvad J.C."/>
            <person name="Nielsen K.F."/>
            <person name="Lyhne E.K."/>
            <person name="Kogle M.E."/>
            <person name="Kuo A."/>
            <person name="Riley R."/>
            <person name="Clum A."/>
            <person name="Nolan M."/>
            <person name="Lipzen A."/>
            <person name="Salamov A."/>
            <person name="Henrissat B."/>
            <person name="Wiebenga A."/>
            <person name="De vries R.P."/>
            <person name="Grigoriev I.V."/>
            <person name="Mortensen U.H."/>
            <person name="Andersen M.R."/>
            <person name="Baker S.E."/>
        </authorList>
    </citation>
    <scope>NUCLEOTIDE SEQUENCE</scope>
    <source>
        <strain evidence="8">IBT 28561</strain>
    </source>
</reference>
<feature type="region of interest" description="Disordered" evidence="5">
    <location>
        <begin position="551"/>
        <end position="572"/>
    </location>
</feature>
<feature type="non-terminal residue" evidence="8">
    <location>
        <position position="572"/>
    </location>
</feature>
<dbReference type="VEuPathDB" id="FungiDB:P168DRAFT_259876"/>
<gene>
    <name evidence="8" type="ORF">P168DRAFT_259876</name>
</gene>
<feature type="transmembrane region" description="Helical" evidence="6">
    <location>
        <begin position="251"/>
        <end position="274"/>
    </location>
</feature>
<feature type="transmembrane region" description="Helical" evidence="6">
    <location>
        <begin position="146"/>
        <end position="168"/>
    </location>
</feature>
<feature type="transmembrane region" description="Helical" evidence="6">
    <location>
        <begin position="122"/>
        <end position="140"/>
    </location>
</feature>
<feature type="transmembrane region" description="Helical" evidence="6">
    <location>
        <begin position="522"/>
        <end position="541"/>
    </location>
</feature>
<evidence type="ECO:0000313" key="8">
    <source>
        <dbReference type="EMBL" id="PKY00460.1"/>
    </source>
</evidence>
<dbReference type="AlphaFoldDB" id="A0A2I1CS58"/>
<dbReference type="InterPro" id="IPR020846">
    <property type="entry name" value="MFS_dom"/>
</dbReference>
<evidence type="ECO:0000313" key="9">
    <source>
        <dbReference type="Proteomes" id="UP000234254"/>
    </source>
</evidence>
<feature type="transmembrane region" description="Helical" evidence="6">
    <location>
        <begin position="280"/>
        <end position="299"/>
    </location>
</feature>
<comment type="subcellular location">
    <subcellularLocation>
        <location evidence="1">Membrane</location>
        <topology evidence="1">Multi-pass membrane protein</topology>
    </subcellularLocation>
</comment>
<dbReference type="InterPro" id="IPR011701">
    <property type="entry name" value="MFS"/>
</dbReference>
<accession>A0A2I1CS58</accession>
<feature type="transmembrane region" description="Helical" evidence="6">
    <location>
        <begin position="55"/>
        <end position="78"/>
    </location>
</feature>
<protein>
    <submittedName>
        <fullName evidence="8">MFS general substrate transporter</fullName>
    </submittedName>
</protein>
<dbReference type="Proteomes" id="UP000234254">
    <property type="component" value="Unassembled WGS sequence"/>
</dbReference>
<keyword evidence="2 6" id="KW-0812">Transmembrane</keyword>
<feature type="transmembrane region" description="Helical" evidence="6">
    <location>
        <begin position="410"/>
        <end position="433"/>
    </location>
</feature>
<feature type="domain" description="Major facilitator superfamily (MFS) profile" evidence="7">
    <location>
        <begin position="56"/>
        <end position="546"/>
    </location>
</feature>
<feature type="transmembrane region" description="Helical" evidence="6">
    <location>
        <begin position="445"/>
        <end position="468"/>
    </location>
</feature>
<feature type="transmembrane region" description="Helical" evidence="6">
    <location>
        <begin position="210"/>
        <end position="230"/>
    </location>
</feature>
<feature type="transmembrane region" description="Helical" evidence="6">
    <location>
        <begin position="319"/>
        <end position="339"/>
    </location>
</feature>
<dbReference type="Gene3D" id="1.20.1250.20">
    <property type="entry name" value="MFS general substrate transporter like domains"/>
    <property type="match status" value="1"/>
</dbReference>
<dbReference type="PROSITE" id="PS50850">
    <property type="entry name" value="MFS"/>
    <property type="match status" value="1"/>
</dbReference>
<evidence type="ECO:0000256" key="5">
    <source>
        <dbReference type="SAM" id="MobiDB-lite"/>
    </source>
</evidence>
<comment type="caution">
    <text evidence="8">The sequence shown here is derived from an EMBL/GenBank/DDBJ whole genome shotgun (WGS) entry which is preliminary data.</text>
</comment>
<dbReference type="EMBL" id="MSFM01000014">
    <property type="protein sequence ID" value="PKY00460.1"/>
    <property type="molecule type" value="Genomic_DNA"/>
</dbReference>
<evidence type="ECO:0000256" key="3">
    <source>
        <dbReference type="ARBA" id="ARBA00022989"/>
    </source>
</evidence>
<keyword evidence="4 6" id="KW-0472">Membrane</keyword>
<evidence type="ECO:0000256" key="4">
    <source>
        <dbReference type="ARBA" id="ARBA00023136"/>
    </source>
</evidence>
<dbReference type="FunFam" id="1.20.1250.20:FF:000504">
    <property type="entry name" value="Similar to MFS multidrug transporter"/>
    <property type="match status" value="1"/>
</dbReference>
<evidence type="ECO:0000256" key="1">
    <source>
        <dbReference type="ARBA" id="ARBA00004141"/>
    </source>
</evidence>
<dbReference type="RefSeq" id="XP_024689054.1">
    <property type="nucleotide sequence ID" value="XM_024834642.1"/>
</dbReference>
<dbReference type="OrthoDB" id="2351791at2759"/>
<keyword evidence="9" id="KW-1185">Reference proteome</keyword>
<dbReference type="GeneID" id="36542166"/>
<feature type="transmembrane region" description="Helical" evidence="6">
    <location>
        <begin position="351"/>
        <end position="376"/>
    </location>
</feature>
<proteinExistence type="predicted"/>
<dbReference type="PRINTS" id="PR01036">
    <property type="entry name" value="TCRTETB"/>
</dbReference>
<dbReference type="SUPFAM" id="SSF103473">
    <property type="entry name" value="MFS general substrate transporter"/>
    <property type="match status" value="2"/>
</dbReference>